<proteinExistence type="predicted"/>
<protein>
    <submittedName>
        <fullName evidence="3">Filamentous hemagglutinin N-terminal domain-containing protein</fullName>
    </submittedName>
</protein>
<dbReference type="InterPro" id="IPR012334">
    <property type="entry name" value="Pectin_lyas_fold"/>
</dbReference>
<comment type="caution">
    <text evidence="3">The sequence shown here is derived from an EMBL/GenBank/DDBJ whole genome shotgun (WGS) entry which is preliminary data.</text>
</comment>
<gene>
    <name evidence="3" type="ORF">DA73_0400032770</name>
</gene>
<sequence length="1724" mass="174877">MKPSKRSLFFFSFPLYSIASLAPITPAKAQQVIPDNTLGSENSIVNTNVDVKGSLGDRIDGGATRGTSLFHSFEKFDVDANGRVYFNPQTGIQNIFSRVTGGNASNIQGTLGVLSGANLFFINPNGILFGPNAKLDVGGSFLGSTASSLLFGNQFEFSATSKLAPPQLLTVNIPTGLRFRDNPVNPTNPANITVQSYSEDINGNYTGLEVPNGKSIALVGGDVLVDYGTLAARSGRIELGGVRGTGEIGLDGNTLQLNFPDDVARADVRLKNEGYVIVRGSGGGSIAINAKDIEISDNSLVRGGISLSPTVVTGAQAGDITLNATGAIEISGFSWIDNNVVNNFNYSGNTISGNGGNINIKAGSFSMSGGAQLSASTYVKGNAGSINIRAENGSVSLIGDTYIFNNIEDGGDGKAGGINITAKSLSLNDGAQLQTLIRQGGTGEAGDVNVTVRGGDVTLAGVSSGVNKLPSLITSYIDTGAMGKGGDVNLTIENGSLIMNNGSQLDVSTYGKGNAGDVNVRAENGVSLTGRNTRIFGTLESGGEGKGGNINITVDKGSFNISDGAQINANTYGKGDAGNVTVRAENGSVSLDTDAVIGSNIEAGGDGKGGIIDITAKSLSLSSGGQLLTIVRQSQNQRPAGKGNAGNVNVTVRGGDVTLSGISSIDQLPSSIFSTVGSEAQGNSGNINLTIENGSLNMSNGAQISASMFGKGNGGNINLTIENGLLNVSDGAQISASMFGKGIAGDINVRAENGVSLTGRNTRIFGTLQSGGDGKGGNVSITVDKGSFNMSDGAQINANTYSKGDAGNVTVRAENGSVSLDTDAVIGSNIEAGGDGKGGIIDITAKSLSLSSGGQLLTIVRQADTENKIPAGIGNAGNVNVTVRGGDVTLDGVSSGANKLPSLIASYVDSGAQGNGGNINLTIENGSLNMSNGARIIASMFGKGIAGDINVRAENGFSLTGRNTRIFSTLESGDEGKGGNINITVGKGSFNMSDGAQINANTYGKGDAGNVTVRAENGSVSLDTDAVIGSNIEAGGDGKGGIIDITAKSLSLSSGGQLLTIVRQADTEKNIPAGIGNAGNVNVTVRGGDVTLDGVSSGANKLPSSIFSTVGSEAQGNGGDINLTIENGSLLMSNGAQISASTFGTGDAGNIKIAVRNAVNLFGFTTLGTASGSFNQISSFVGQNATGKGGNIDIKAGSLSMNDLSELSTATSGRGNAGKVSLQIDGPVTLTKLSNIRSNVEQGGEGIAGNINVQARSLTLTDGGQIGSIVFREGNGLNGGKGKAGNIEINAKDFVNISGSSSIQFPVSFPTVGFSSALLASAERGTTNIEAQAAGSITVTTNNFRLADGGIVEALTANNGNGGNITINAKTFEVSNGGRVTTSTSRGGKAGNIILRVSDRILLSGSNSGLFSNTEANSQGDGGSIDIDPKEFILRDGARISVNSEGSGNGGSIKIGAGTLRLDNAKITAETQSAQGGSIELNLQDLLILRRGSKISATAGRSQGSGDGGNITINIPDGVIIAFPQENSDITANAFNGRGGNISIRGALLGIAPLTRKQLEQFDPNGLDPNNVPTSDITAISQQQPQQEGTVQLNTEIDPNRGLVELPEEVTDPSKEIAQNPCQRGIGSRFIVTGRGGLPPSPGQTANSNNVQVDLLEPVSTAGNSASISHTTVSSTNPNPKQFVPAQGWVFNQKGEIVLTAYDPANTNAQRPLQTLRPTSCAAR</sequence>
<name>A0A8S9TBD0_9CYAN</name>
<reference evidence="3" key="1">
    <citation type="journal article" date="2015" name="Genome Announc.">
        <title>Draft Genome Sequence of Tolypothrix boutellei Strain VB521301.</title>
        <authorList>
            <person name="Chandrababunaidu M.M."/>
            <person name="Singh D."/>
            <person name="Sen D."/>
            <person name="Bhan S."/>
            <person name="Das S."/>
            <person name="Gupta A."/>
            <person name="Adhikary S.P."/>
            <person name="Tripathy S."/>
        </authorList>
    </citation>
    <scope>NUCLEOTIDE SEQUENCE</scope>
    <source>
        <strain evidence="3">VB521301</strain>
    </source>
</reference>
<feature type="signal peptide" evidence="1">
    <location>
        <begin position="1"/>
        <end position="29"/>
    </location>
</feature>
<evidence type="ECO:0000259" key="2">
    <source>
        <dbReference type="SMART" id="SM00912"/>
    </source>
</evidence>
<keyword evidence="4" id="KW-1185">Reference proteome</keyword>
<dbReference type="NCBIfam" id="TIGR01901">
    <property type="entry name" value="adhes_NPXG"/>
    <property type="match status" value="1"/>
</dbReference>
<keyword evidence="1" id="KW-0732">Signal</keyword>
<dbReference type="Gene3D" id="2.160.20.10">
    <property type="entry name" value="Single-stranded right-handed beta-helix, Pectin lyase-like"/>
    <property type="match status" value="4"/>
</dbReference>
<dbReference type="InterPro" id="IPR011050">
    <property type="entry name" value="Pectin_lyase_fold/virulence"/>
</dbReference>
<feature type="chain" id="PRO_5035899118" evidence="1">
    <location>
        <begin position="30"/>
        <end position="1724"/>
    </location>
</feature>
<dbReference type="RefSeq" id="WP_038092718.1">
    <property type="nucleotide sequence ID" value="NZ_JHEG04000001.1"/>
</dbReference>
<dbReference type="Pfam" id="PF05860">
    <property type="entry name" value="TPS"/>
    <property type="match status" value="1"/>
</dbReference>
<evidence type="ECO:0000256" key="1">
    <source>
        <dbReference type="SAM" id="SignalP"/>
    </source>
</evidence>
<accession>A0A8S9TBD0</accession>
<evidence type="ECO:0000313" key="4">
    <source>
        <dbReference type="Proteomes" id="UP000029738"/>
    </source>
</evidence>
<dbReference type="EMBL" id="JHEG04000001">
    <property type="protein sequence ID" value="KAF3889715.1"/>
    <property type="molecule type" value="Genomic_DNA"/>
</dbReference>
<dbReference type="SMART" id="SM00912">
    <property type="entry name" value="Haemagg_act"/>
    <property type="match status" value="1"/>
</dbReference>
<reference evidence="3" key="2">
    <citation type="submission" date="2019-11" db="EMBL/GenBank/DDBJ databases">
        <title>Improved Assembly of Tolypothrix boutellei genome.</title>
        <authorList>
            <person name="Sarangi A.N."/>
            <person name="Mukherjee M."/>
            <person name="Ghosh S."/>
            <person name="Singh D."/>
            <person name="Das A."/>
            <person name="Kant S."/>
            <person name="Prusty A."/>
            <person name="Tripathy S."/>
        </authorList>
    </citation>
    <scope>NUCLEOTIDE SEQUENCE</scope>
    <source>
        <strain evidence="3">VB521301</strain>
    </source>
</reference>
<organism evidence="3 4">
    <name type="scientific">Tolypothrix bouteillei VB521301</name>
    <dbReference type="NCBI Taxonomy" id="1479485"/>
    <lineage>
        <taxon>Bacteria</taxon>
        <taxon>Bacillati</taxon>
        <taxon>Cyanobacteriota</taxon>
        <taxon>Cyanophyceae</taxon>
        <taxon>Nostocales</taxon>
        <taxon>Tolypothrichaceae</taxon>
        <taxon>Tolypothrix</taxon>
    </lineage>
</organism>
<feature type="domain" description="Filamentous haemagglutinin FhaB/tRNA nuclease CdiA-like TPS" evidence="2">
    <location>
        <begin position="39"/>
        <end position="152"/>
    </location>
</feature>
<dbReference type="SUPFAM" id="SSF51126">
    <property type="entry name" value="Pectin lyase-like"/>
    <property type="match status" value="5"/>
</dbReference>
<evidence type="ECO:0000313" key="3">
    <source>
        <dbReference type="EMBL" id="KAF3889715.1"/>
    </source>
</evidence>
<dbReference type="Proteomes" id="UP000029738">
    <property type="component" value="Unassembled WGS sequence"/>
</dbReference>
<dbReference type="InterPro" id="IPR008638">
    <property type="entry name" value="FhaB/CdiA-like_TPS"/>
</dbReference>